<accession>A0AAN4Q8I1</accession>
<sequence length="309" mass="33770">MNEDQPGARLETAGQHLIMQGQQRLAGVQRLKKYAALHFAASNEIEQGRVGSGETATAGVEQNTGSGQVRRGFFLRPSGLAQHSHNVFSDPRIIRHRHRAIHRMRTRLGQQQTGHGGARPGSQPPAVVVIPACMTELAIDHFSQPYAAQSTGKPAATFCNRIQLGIARLPGLPETLSMSRSITGVAQPVQLHAKGLQVQHRWRLLSMTAQQANRREAEAFARCGQGMQVVGMRATEADHTLRTDCDGLFEVIVELEPFVAADQRIDPVQAQYRNLDPGVLQPGQTQALQHSSGLPAKRVRNHPRSLQAS</sequence>
<protein>
    <submittedName>
        <fullName evidence="2">Uncharacterized protein</fullName>
    </submittedName>
</protein>
<organism evidence="2 3">
    <name type="scientific">Pseudomonas syringae pv. actinidiae</name>
    <dbReference type="NCBI Taxonomy" id="103796"/>
    <lineage>
        <taxon>Bacteria</taxon>
        <taxon>Pseudomonadati</taxon>
        <taxon>Pseudomonadota</taxon>
        <taxon>Gammaproteobacteria</taxon>
        <taxon>Pseudomonadales</taxon>
        <taxon>Pseudomonadaceae</taxon>
        <taxon>Pseudomonas</taxon>
        <taxon>Pseudomonas syringae</taxon>
    </lineage>
</organism>
<dbReference type="AlphaFoldDB" id="A0AAN4Q8I1"/>
<evidence type="ECO:0000256" key="1">
    <source>
        <dbReference type="SAM" id="MobiDB-lite"/>
    </source>
</evidence>
<evidence type="ECO:0000313" key="3">
    <source>
        <dbReference type="Proteomes" id="UP000248291"/>
    </source>
</evidence>
<dbReference type="Proteomes" id="UP000248291">
    <property type="component" value="Unassembled WGS sequence"/>
</dbReference>
<evidence type="ECO:0000313" key="2">
    <source>
        <dbReference type="EMBL" id="GBH19166.1"/>
    </source>
</evidence>
<name>A0AAN4Q8I1_PSESF</name>
<proteinExistence type="predicted"/>
<comment type="caution">
    <text evidence="2">The sequence shown here is derived from an EMBL/GenBank/DDBJ whole genome shotgun (WGS) entry which is preliminary data.</text>
</comment>
<dbReference type="EMBL" id="BGKA01000191">
    <property type="protein sequence ID" value="GBH19166.1"/>
    <property type="molecule type" value="Genomic_DNA"/>
</dbReference>
<feature type="region of interest" description="Disordered" evidence="1">
    <location>
        <begin position="276"/>
        <end position="309"/>
    </location>
</feature>
<feature type="compositionally biased region" description="Polar residues" evidence="1">
    <location>
        <begin position="282"/>
        <end position="292"/>
    </location>
</feature>
<reference evidence="2 3" key="1">
    <citation type="submission" date="2018-04" db="EMBL/GenBank/DDBJ databases">
        <title>Draft genome sequence of Pseudomonas syringae pv. actinidiae biovar 3 strains isolated from kiwifruit in Kagawa prefecture.</title>
        <authorList>
            <person name="Tabuchi M."/>
            <person name="Saito M."/>
            <person name="Fujiwara S."/>
            <person name="Sasa N."/>
            <person name="Akimitsu K."/>
            <person name="Gomi K."/>
            <person name="Konishi-Sugita S."/>
            <person name="Hamano K."/>
            <person name="Kataoka I."/>
        </authorList>
    </citation>
    <scope>NUCLEOTIDE SEQUENCE [LARGE SCALE GENOMIC DNA]</scope>
    <source>
        <strain evidence="2 3">MAFF212211</strain>
    </source>
</reference>
<gene>
    <name evidence="2" type="ORF">KPSA3_05169</name>
</gene>